<evidence type="ECO:0000313" key="1">
    <source>
        <dbReference type="EMBL" id="QWM90345.1"/>
    </source>
</evidence>
<evidence type="ECO:0000313" key="2">
    <source>
        <dbReference type="Proteomes" id="UP000827442"/>
    </source>
</evidence>
<dbReference type="GeneID" id="75691628"/>
<accession>A0AAE7RX49</accession>
<dbReference type="RefSeq" id="YP_010359917.1">
    <property type="nucleotide sequence ID" value="NC_062778.1"/>
</dbReference>
<keyword evidence="2" id="KW-1185">Reference proteome</keyword>
<dbReference type="Proteomes" id="UP000827442">
    <property type="component" value="Segment"/>
</dbReference>
<organism evidence="1 2">
    <name type="scientific">uncultured phage cr17_1</name>
    <dbReference type="NCBI Taxonomy" id="2986404"/>
    <lineage>
        <taxon>Viruses</taxon>
        <taxon>Duplodnaviria</taxon>
        <taxon>Heunggongvirae</taxon>
        <taxon>Uroviricota</taxon>
        <taxon>Caudoviricetes</taxon>
        <taxon>Crassvirales</taxon>
        <taxon>Intestiviridae</taxon>
        <taxon>Crudevirinae</taxon>
        <taxon>Endlipuvirus</taxon>
        <taxon>Endlipuvirus intestinihominis</taxon>
    </lineage>
</organism>
<sequence length="85" mass="9623">METKVCKVCGQELPLSEFRKSPFTTNGIATCNKCVSDKIKKTKLFKETTGSTNSELAKFTPRELIEELKSRGYKGKLYVTRTIEL</sequence>
<gene>
    <name evidence="1" type="primary">gp_25608</name>
</gene>
<reference evidence="1 2" key="1">
    <citation type="submission" date="2021-04" db="EMBL/GenBank/DDBJ databases">
        <authorList>
            <person name="Shkoporov A.N."/>
            <person name="Stockdale S.R."/>
            <person name="Guerin E."/>
            <person name="Ross R.P."/>
            <person name="Hill C."/>
        </authorList>
    </citation>
    <scope>NUCLEOTIDE SEQUENCE [LARGE SCALE GENOMIC DNA]</scope>
    <source>
        <strain evidence="2">cr17_1</strain>
    </source>
</reference>
<dbReference type="EMBL" id="MZ130488">
    <property type="protein sequence ID" value="QWM90345.1"/>
    <property type="molecule type" value="Genomic_DNA"/>
</dbReference>
<dbReference type="KEGG" id="vg:75691628"/>
<name>A0AAE7RX49_9CAUD</name>
<protein>
    <submittedName>
        <fullName evidence="1">Uncharacterized protein</fullName>
    </submittedName>
</protein>
<proteinExistence type="predicted"/>